<feature type="transmembrane region" description="Helical" evidence="6">
    <location>
        <begin position="152"/>
        <end position="170"/>
    </location>
</feature>
<feature type="transmembrane region" description="Helical" evidence="6">
    <location>
        <begin position="84"/>
        <end position="107"/>
    </location>
</feature>
<accession>A0A379DJ87</accession>
<evidence type="ECO:0000256" key="5">
    <source>
        <dbReference type="ARBA" id="ARBA00023136"/>
    </source>
</evidence>
<feature type="transmembrane region" description="Helical" evidence="6">
    <location>
        <begin position="265"/>
        <end position="288"/>
    </location>
</feature>
<feature type="transmembrane region" description="Helical" evidence="6">
    <location>
        <begin position="48"/>
        <end position="72"/>
    </location>
</feature>
<dbReference type="AlphaFoldDB" id="A0A379DJ87"/>
<dbReference type="GO" id="GO:0005886">
    <property type="term" value="C:plasma membrane"/>
    <property type="evidence" value="ECO:0007669"/>
    <property type="project" value="UniProtKB-SubCell"/>
</dbReference>
<keyword evidence="3 6" id="KW-0812">Transmembrane</keyword>
<comment type="subcellular location">
    <subcellularLocation>
        <location evidence="1">Cell membrane</location>
        <topology evidence="1">Multi-pass membrane protein</topology>
    </subcellularLocation>
</comment>
<organism evidence="7 8">
    <name type="scientific">Porphyromonas macacae</name>
    <dbReference type="NCBI Taxonomy" id="28115"/>
    <lineage>
        <taxon>Bacteria</taxon>
        <taxon>Pseudomonadati</taxon>
        <taxon>Bacteroidota</taxon>
        <taxon>Bacteroidia</taxon>
        <taxon>Bacteroidales</taxon>
        <taxon>Porphyromonadaceae</taxon>
        <taxon>Porphyromonas</taxon>
    </lineage>
</organism>
<dbReference type="PANTHER" id="PTHR30250:SF11">
    <property type="entry name" value="O-ANTIGEN TRANSPORTER-RELATED"/>
    <property type="match status" value="1"/>
</dbReference>
<evidence type="ECO:0000256" key="1">
    <source>
        <dbReference type="ARBA" id="ARBA00004651"/>
    </source>
</evidence>
<evidence type="ECO:0000256" key="6">
    <source>
        <dbReference type="SAM" id="Phobius"/>
    </source>
</evidence>
<evidence type="ECO:0000313" key="7">
    <source>
        <dbReference type="EMBL" id="SUB78083.1"/>
    </source>
</evidence>
<protein>
    <submittedName>
        <fullName evidence="7">Polysaccharide biosynthesis protein</fullName>
    </submittedName>
</protein>
<dbReference type="EMBL" id="UGTI01000001">
    <property type="protein sequence ID" value="SUB78083.1"/>
    <property type="molecule type" value="Genomic_DNA"/>
</dbReference>
<feature type="transmembrane region" description="Helical" evidence="6">
    <location>
        <begin position="190"/>
        <end position="208"/>
    </location>
</feature>
<feature type="transmembrane region" description="Helical" evidence="6">
    <location>
        <begin position="458"/>
        <end position="478"/>
    </location>
</feature>
<dbReference type="Proteomes" id="UP000254263">
    <property type="component" value="Unassembled WGS sequence"/>
</dbReference>
<evidence type="ECO:0000256" key="2">
    <source>
        <dbReference type="ARBA" id="ARBA00022475"/>
    </source>
</evidence>
<feature type="transmembrane region" description="Helical" evidence="6">
    <location>
        <begin position="119"/>
        <end position="140"/>
    </location>
</feature>
<dbReference type="PANTHER" id="PTHR30250">
    <property type="entry name" value="PST FAMILY PREDICTED COLANIC ACID TRANSPORTER"/>
    <property type="match status" value="1"/>
</dbReference>
<feature type="transmembrane region" description="Helical" evidence="6">
    <location>
        <begin position="12"/>
        <end position="36"/>
    </location>
</feature>
<evidence type="ECO:0000313" key="8">
    <source>
        <dbReference type="Proteomes" id="UP000254263"/>
    </source>
</evidence>
<dbReference type="InterPro" id="IPR002797">
    <property type="entry name" value="Polysacc_synth"/>
</dbReference>
<gene>
    <name evidence="7" type="ORF">NCTC13100_01236</name>
</gene>
<sequence length="497" mass="56341">MAGTTASLVKDTAIYGLTTISVKLLSWLMTIVYSRILTTEGMGTMSNLYAWSTLLMIVLTYGMETGFFRFINKPGQKEEEVYSTILRTLLSSSLFFIILGIVFMQPVSNFLNNQNHPEMVAMLFAIIGMDAFMSVPFAYLRHKGLAWKFMSIRVTFILLTLLLTGLWVIFTPQLKAWQIIREPADMVPFVFYINLICCIIQLLMLSPYWAKQMRGGYNRSLIREILKYSWPILLLGLAGSFNNQADKIIFPMLFDDPSVGKSQLGIYAACYKIAIIMAMLTQAFRYAYDPFVFGKTRESEEEQKKSLVKVMQYYIIFTCFVFLGVMCYLDILKYMVSPPFYPGLPVVPWVMLGLQMFGIYYNLSVWYKVTDRTIWGAVFSVIGCVMTVLIIIIGAPLYGFMACAWAAAISNGVIMVLSYVIGRRYFPVNYKLGNAAFYALLTGGLVGLSYLIRHFIANSLLSALACTPLLLVFILVAVKKDVDLNKIPIVNKYIKKK</sequence>
<feature type="transmembrane region" description="Helical" evidence="6">
    <location>
        <begin position="313"/>
        <end position="334"/>
    </location>
</feature>
<feature type="transmembrane region" description="Helical" evidence="6">
    <location>
        <begin position="374"/>
        <end position="393"/>
    </location>
</feature>
<name>A0A379DJ87_9PORP</name>
<evidence type="ECO:0000256" key="3">
    <source>
        <dbReference type="ARBA" id="ARBA00022692"/>
    </source>
</evidence>
<dbReference type="Pfam" id="PF01943">
    <property type="entry name" value="Polysacc_synt"/>
    <property type="match status" value="1"/>
</dbReference>
<feature type="transmembrane region" description="Helical" evidence="6">
    <location>
        <begin position="346"/>
        <end position="367"/>
    </location>
</feature>
<dbReference type="RefSeq" id="WP_018360666.1">
    <property type="nucleotide sequence ID" value="NZ_UGTI01000001.1"/>
</dbReference>
<proteinExistence type="predicted"/>
<feature type="transmembrane region" description="Helical" evidence="6">
    <location>
        <begin position="228"/>
        <end position="245"/>
    </location>
</feature>
<keyword evidence="5 6" id="KW-0472">Membrane</keyword>
<keyword evidence="2" id="KW-1003">Cell membrane</keyword>
<keyword evidence="4 6" id="KW-1133">Transmembrane helix</keyword>
<evidence type="ECO:0000256" key="4">
    <source>
        <dbReference type="ARBA" id="ARBA00022989"/>
    </source>
</evidence>
<feature type="transmembrane region" description="Helical" evidence="6">
    <location>
        <begin position="399"/>
        <end position="420"/>
    </location>
</feature>
<reference evidence="7 8" key="1">
    <citation type="submission" date="2018-06" db="EMBL/GenBank/DDBJ databases">
        <authorList>
            <consortium name="Pathogen Informatics"/>
            <person name="Doyle S."/>
        </authorList>
    </citation>
    <scope>NUCLEOTIDE SEQUENCE [LARGE SCALE GENOMIC DNA]</scope>
    <source>
        <strain evidence="7 8">NCTC13100</strain>
    </source>
</reference>
<feature type="transmembrane region" description="Helical" evidence="6">
    <location>
        <begin position="432"/>
        <end position="452"/>
    </location>
</feature>
<dbReference type="InterPro" id="IPR050833">
    <property type="entry name" value="Poly_Biosynth_Transport"/>
</dbReference>